<evidence type="ECO:0000313" key="3">
    <source>
        <dbReference type="Proteomes" id="UP000286246"/>
    </source>
</evidence>
<organism evidence="2 3">
    <name type="scientific">Sphingobacterium detergens</name>
    <dbReference type="NCBI Taxonomy" id="1145106"/>
    <lineage>
        <taxon>Bacteria</taxon>
        <taxon>Pseudomonadati</taxon>
        <taxon>Bacteroidota</taxon>
        <taxon>Sphingobacteriia</taxon>
        <taxon>Sphingobacteriales</taxon>
        <taxon>Sphingobacteriaceae</taxon>
        <taxon>Sphingobacterium</taxon>
    </lineage>
</organism>
<name>A0A420AR40_SPHD1</name>
<protein>
    <submittedName>
        <fullName evidence="2">Uncharacterized protein</fullName>
    </submittedName>
</protein>
<dbReference type="EMBL" id="RAPY01000004">
    <property type="protein sequence ID" value="RKE46897.1"/>
    <property type="molecule type" value="Genomic_DNA"/>
</dbReference>
<dbReference type="Proteomes" id="UP000286246">
    <property type="component" value="Unassembled WGS sequence"/>
</dbReference>
<keyword evidence="3" id="KW-1185">Reference proteome</keyword>
<sequence length="98" mass="10936">MIKFLKAKGTLFFILGILGFICVAITVTVLATGHSAPDKLMAMYIGIFGLIPSLLLLIIDRVCVWKFGAVKVNKVEKYILGIFILLLILNWIRLQSQL</sequence>
<feature type="transmembrane region" description="Helical" evidence="1">
    <location>
        <begin position="43"/>
        <end position="63"/>
    </location>
</feature>
<dbReference type="OrthoDB" id="1274032at2"/>
<dbReference type="RefSeq" id="WP_120260744.1">
    <property type="nucleotide sequence ID" value="NZ_RAPY01000004.1"/>
</dbReference>
<evidence type="ECO:0000256" key="1">
    <source>
        <dbReference type="SAM" id="Phobius"/>
    </source>
</evidence>
<feature type="transmembrane region" description="Helical" evidence="1">
    <location>
        <begin position="12"/>
        <end position="31"/>
    </location>
</feature>
<accession>A0A420AR40</accession>
<keyword evidence="1" id="KW-1133">Transmembrane helix</keyword>
<comment type="caution">
    <text evidence="2">The sequence shown here is derived from an EMBL/GenBank/DDBJ whole genome shotgun (WGS) entry which is preliminary data.</text>
</comment>
<feature type="transmembrane region" description="Helical" evidence="1">
    <location>
        <begin position="75"/>
        <end position="92"/>
    </location>
</feature>
<gene>
    <name evidence="2" type="ORF">DFQ12_4055</name>
</gene>
<evidence type="ECO:0000313" key="2">
    <source>
        <dbReference type="EMBL" id="RKE46897.1"/>
    </source>
</evidence>
<keyword evidence="1" id="KW-0472">Membrane</keyword>
<reference evidence="2 3" key="1">
    <citation type="submission" date="2018-09" db="EMBL/GenBank/DDBJ databases">
        <title>Genomic Encyclopedia of Type Strains, Phase III (KMG-III): the genomes of soil and plant-associated and newly described type strains.</title>
        <authorList>
            <person name="Whitman W."/>
        </authorList>
    </citation>
    <scope>NUCLEOTIDE SEQUENCE [LARGE SCALE GENOMIC DNA]</scope>
    <source>
        <strain evidence="2 3">CECT 7938</strain>
    </source>
</reference>
<proteinExistence type="predicted"/>
<dbReference type="AlphaFoldDB" id="A0A420AR40"/>
<keyword evidence="1" id="KW-0812">Transmembrane</keyword>